<sequence>MKTVQTSPSAPELKRRRTVSTLFSNVASPDKRVLQHHSLPTEIWSLICALLNQHDLTRLARVSSTLLHISRPFLYRNVVLRNDSPSLEYQAAAVRQYASSVLRLTLFTSAWMPRVFNTPEPTTFVDYVLMSELPRLREVVLIGTPFTVEQEQINFVSFLRRLAPQCKSFTYVPHYLTYFPSLNLPIDGLESLSWYTYVAKSPQPQAISLLAASAQTLTSISFPNCPGFAYSMPEFSQDTWGLLFSMRFPRLTSFSLGLMYAQPTLERSQDTTTLLTQFLKDHTSIQDLTLGCSLQFPGLYEGLSGVGDLIQQDFLPNLRSLESHPANITIMLNQNVKSLQSLNKLTILYYCETSDAPLESLFAVMRGSAGFPDVERLSIRFTGDVKFMGVHQITMFECVRRLGACCPSVRSFSGYLGLFVSPTELSETLQYFRLLETIELPWTMLKGNQGVFTPHEDFLPITTACPALSTIIINTPASNHSKFSFERYPDGYLSCIKVSPRS</sequence>
<gene>
    <name evidence="2" type="ORF">D9613_006880</name>
</gene>
<name>A0A8H4QHH5_9AGAR</name>
<dbReference type="Proteomes" id="UP000521872">
    <property type="component" value="Unassembled WGS sequence"/>
</dbReference>
<evidence type="ECO:0000313" key="3">
    <source>
        <dbReference type="Proteomes" id="UP000521872"/>
    </source>
</evidence>
<keyword evidence="3" id="KW-1185">Reference proteome</keyword>
<protein>
    <recommendedName>
        <fullName evidence="1">F-box domain-containing protein</fullName>
    </recommendedName>
</protein>
<dbReference type="Pfam" id="PF12937">
    <property type="entry name" value="F-box-like"/>
    <property type="match status" value="1"/>
</dbReference>
<comment type="caution">
    <text evidence="2">The sequence shown here is derived from an EMBL/GenBank/DDBJ whole genome shotgun (WGS) entry which is preliminary data.</text>
</comment>
<evidence type="ECO:0000313" key="2">
    <source>
        <dbReference type="EMBL" id="KAF4611210.1"/>
    </source>
</evidence>
<dbReference type="Gene3D" id="3.80.10.10">
    <property type="entry name" value="Ribonuclease Inhibitor"/>
    <property type="match status" value="1"/>
</dbReference>
<organism evidence="2 3">
    <name type="scientific">Agrocybe pediades</name>
    <dbReference type="NCBI Taxonomy" id="84607"/>
    <lineage>
        <taxon>Eukaryota</taxon>
        <taxon>Fungi</taxon>
        <taxon>Dikarya</taxon>
        <taxon>Basidiomycota</taxon>
        <taxon>Agaricomycotina</taxon>
        <taxon>Agaricomycetes</taxon>
        <taxon>Agaricomycetidae</taxon>
        <taxon>Agaricales</taxon>
        <taxon>Agaricineae</taxon>
        <taxon>Strophariaceae</taxon>
        <taxon>Agrocybe</taxon>
    </lineage>
</organism>
<dbReference type="InterPro" id="IPR036047">
    <property type="entry name" value="F-box-like_dom_sf"/>
</dbReference>
<accession>A0A8H4QHH5</accession>
<reference evidence="2 3" key="1">
    <citation type="submission" date="2019-12" db="EMBL/GenBank/DDBJ databases">
        <authorList>
            <person name="Floudas D."/>
            <person name="Bentzer J."/>
            <person name="Ahren D."/>
            <person name="Johansson T."/>
            <person name="Persson P."/>
            <person name="Tunlid A."/>
        </authorList>
    </citation>
    <scope>NUCLEOTIDE SEQUENCE [LARGE SCALE GENOMIC DNA]</scope>
    <source>
        <strain evidence="2 3">CBS 102.39</strain>
    </source>
</reference>
<dbReference type="EMBL" id="JAACJL010000058">
    <property type="protein sequence ID" value="KAF4611210.1"/>
    <property type="molecule type" value="Genomic_DNA"/>
</dbReference>
<proteinExistence type="predicted"/>
<feature type="domain" description="F-box" evidence="1">
    <location>
        <begin position="38"/>
        <end position="81"/>
    </location>
</feature>
<dbReference type="InterPro" id="IPR001810">
    <property type="entry name" value="F-box_dom"/>
</dbReference>
<evidence type="ECO:0000259" key="1">
    <source>
        <dbReference type="Pfam" id="PF12937"/>
    </source>
</evidence>
<dbReference type="SUPFAM" id="SSF81383">
    <property type="entry name" value="F-box domain"/>
    <property type="match status" value="1"/>
</dbReference>
<dbReference type="InterPro" id="IPR032675">
    <property type="entry name" value="LRR_dom_sf"/>
</dbReference>
<dbReference type="AlphaFoldDB" id="A0A8H4QHH5"/>